<evidence type="ECO:0000259" key="12">
    <source>
        <dbReference type="PROSITE" id="PS50110"/>
    </source>
</evidence>
<comment type="caution">
    <text evidence="10">Lacks conserved residue(s) required for the propagation of feature annotation.</text>
</comment>
<evidence type="ECO:0000256" key="5">
    <source>
        <dbReference type="ARBA" id="ARBA00023012"/>
    </source>
</evidence>
<dbReference type="SUPFAM" id="SSF52172">
    <property type="entry name" value="CheY-like"/>
    <property type="match status" value="1"/>
</dbReference>
<comment type="caution">
    <text evidence="14">The sequence shown here is derived from an EMBL/GenBank/DDBJ whole genome shotgun (WGS) entry which is preliminary data.</text>
</comment>
<keyword evidence="7 11" id="KW-0238">DNA-binding</keyword>
<name>A0A4Y8MWZ8_9BURK</name>
<dbReference type="GO" id="GO:0006355">
    <property type="term" value="P:regulation of DNA-templated transcription"/>
    <property type="evidence" value="ECO:0007669"/>
    <property type="project" value="InterPro"/>
</dbReference>
<evidence type="ECO:0000259" key="13">
    <source>
        <dbReference type="PROSITE" id="PS51755"/>
    </source>
</evidence>
<dbReference type="Gene3D" id="6.10.250.690">
    <property type="match status" value="1"/>
</dbReference>
<dbReference type="PROSITE" id="PS51755">
    <property type="entry name" value="OMPR_PHOB"/>
    <property type="match status" value="1"/>
</dbReference>
<evidence type="ECO:0000256" key="4">
    <source>
        <dbReference type="ARBA" id="ARBA00022553"/>
    </source>
</evidence>
<keyword evidence="3" id="KW-0678">Repressor</keyword>
<dbReference type="PROSITE" id="PS50110">
    <property type="entry name" value="RESPONSE_REGULATORY"/>
    <property type="match status" value="1"/>
</dbReference>
<dbReference type="Gene3D" id="3.40.50.2300">
    <property type="match status" value="1"/>
</dbReference>
<proteinExistence type="predicted"/>
<evidence type="ECO:0000256" key="10">
    <source>
        <dbReference type="PROSITE-ProRule" id="PRU00169"/>
    </source>
</evidence>
<dbReference type="PANTHER" id="PTHR48111:SF55">
    <property type="entry name" value="AEROBIC RESPIRATION CONTROL PROTEIN ARCA"/>
    <property type="match status" value="1"/>
</dbReference>
<dbReference type="InterPro" id="IPR001789">
    <property type="entry name" value="Sig_transdc_resp-reg_receiver"/>
</dbReference>
<dbReference type="EMBL" id="SNVI01000002">
    <property type="protein sequence ID" value="TFE41921.1"/>
    <property type="molecule type" value="Genomic_DNA"/>
</dbReference>
<dbReference type="AlphaFoldDB" id="A0A4Y8MWZ8"/>
<evidence type="ECO:0000256" key="1">
    <source>
        <dbReference type="ARBA" id="ARBA00004496"/>
    </source>
</evidence>
<keyword evidence="8" id="KW-0010">Activator</keyword>
<evidence type="ECO:0000313" key="15">
    <source>
        <dbReference type="Proteomes" id="UP000297385"/>
    </source>
</evidence>
<dbReference type="RefSeq" id="WP_134465198.1">
    <property type="nucleotide sequence ID" value="NZ_JBHMFL010000064.1"/>
</dbReference>
<evidence type="ECO:0000256" key="11">
    <source>
        <dbReference type="PROSITE-ProRule" id="PRU01091"/>
    </source>
</evidence>
<feature type="domain" description="Response regulatory" evidence="12">
    <location>
        <begin position="4"/>
        <end position="118"/>
    </location>
</feature>
<feature type="domain" description="OmpR/PhoB-type" evidence="13">
    <location>
        <begin position="132"/>
        <end position="230"/>
    </location>
</feature>
<keyword evidence="5" id="KW-0902">Two-component regulatory system</keyword>
<dbReference type="GO" id="GO:0000976">
    <property type="term" value="F:transcription cis-regulatory region binding"/>
    <property type="evidence" value="ECO:0007669"/>
    <property type="project" value="TreeGrafter"/>
</dbReference>
<dbReference type="GO" id="GO:0032993">
    <property type="term" value="C:protein-DNA complex"/>
    <property type="evidence" value="ECO:0007669"/>
    <property type="project" value="TreeGrafter"/>
</dbReference>
<feature type="DNA-binding region" description="OmpR/PhoB-type" evidence="11">
    <location>
        <begin position="132"/>
        <end position="230"/>
    </location>
</feature>
<dbReference type="CDD" id="cd00383">
    <property type="entry name" value="trans_reg_C"/>
    <property type="match status" value="1"/>
</dbReference>
<evidence type="ECO:0000256" key="6">
    <source>
        <dbReference type="ARBA" id="ARBA00023015"/>
    </source>
</evidence>
<gene>
    <name evidence="14" type="ORF">E2553_35400</name>
</gene>
<dbReference type="Gene3D" id="1.10.10.10">
    <property type="entry name" value="Winged helix-like DNA-binding domain superfamily/Winged helix DNA-binding domain"/>
    <property type="match status" value="1"/>
</dbReference>
<keyword evidence="4" id="KW-0597">Phosphoprotein</keyword>
<dbReference type="PANTHER" id="PTHR48111">
    <property type="entry name" value="REGULATOR OF RPOS"/>
    <property type="match status" value="1"/>
</dbReference>
<evidence type="ECO:0000256" key="8">
    <source>
        <dbReference type="ARBA" id="ARBA00023159"/>
    </source>
</evidence>
<keyword evidence="2" id="KW-0963">Cytoplasm</keyword>
<dbReference type="InterPro" id="IPR016032">
    <property type="entry name" value="Sig_transdc_resp-reg_C-effctor"/>
</dbReference>
<evidence type="ECO:0000256" key="2">
    <source>
        <dbReference type="ARBA" id="ARBA00022490"/>
    </source>
</evidence>
<accession>A0A4Y8MWZ8</accession>
<sequence>MKQVILVVDADATCRDELRGCLQSNGFDVAVLYDPDKVVRRVEVERPALITMTNSTSYGRGLVALRTIRARGDDVPIIMLGERDDVVDRIVALDCGADDFISKPFDAYELLLRVRSVLRRAVSVPLDDPALKPPFSFNGFKLDFASRTLTFLGEPVPLPQNEYAILNMFSAAPHQVLSKQVIAQYIRPGKPFGAESVGVWVHRLRKRIEFYNNAERLIHTIHSRGYVFRPETGDRRRELQRDEIGC</sequence>
<dbReference type="GO" id="GO:0005829">
    <property type="term" value="C:cytosol"/>
    <property type="evidence" value="ECO:0007669"/>
    <property type="project" value="TreeGrafter"/>
</dbReference>
<dbReference type="SMART" id="SM00448">
    <property type="entry name" value="REC"/>
    <property type="match status" value="1"/>
</dbReference>
<dbReference type="InterPro" id="IPR011006">
    <property type="entry name" value="CheY-like_superfamily"/>
</dbReference>
<dbReference type="GeneID" id="97310963"/>
<dbReference type="InterPro" id="IPR039420">
    <property type="entry name" value="WalR-like"/>
</dbReference>
<comment type="subcellular location">
    <subcellularLocation>
        <location evidence="1">Cytoplasm</location>
    </subcellularLocation>
</comment>
<dbReference type="GO" id="GO:0000156">
    <property type="term" value="F:phosphorelay response regulator activity"/>
    <property type="evidence" value="ECO:0007669"/>
    <property type="project" value="TreeGrafter"/>
</dbReference>
<protein>
    <submittedName>
        <fullName evidence="14">Response regulator transcription factor</fullName>
    </submittedName>
</protein>
<reference evidence="14 15" key="1">
    <citation type="submission" date="2019-03" db="EMBL/GenBank/DDBJ databases">
        <title>Complete Genome Sequence of Paraburkholderia dipogonis ICMP 19430T, a Nitrogen-fixing Symbiont of the South African Invasive Legume Dipogon lignosus in New Zealand.</title>
        <authorList>
            <person name="De Meyer S.E."/>
        </authorList>
    </citation>
    <scope>NUCLEOTIDE SEQUENCE [LARGE SCALE GENOMIC DNA]</scope>
    <source>
        <strain evidence="14 15">ICMP 19430</strain>
    </source>
</reference>
<evidence type="ECO:0000256" key="3">
    <source>
        <dbReference type="ARBA" id="ARBA00022491"/>
    </source>
</evidence>
<dbReference type="Pfam" id="PF00072">
    <property type="entry name" value="Response_reg"/>
    <property type="match status" value="1"/>
</dbReference>
<dbReference type="InterPro" id="IPR001867">
    <property type="entry name" value="OmpR/PhoB-type_DNA-bd"/>
</dbReference>
<keyword evidence="9" id="KW-0804">Transcription</keyword>
<dbReference type="Proteomes" id="UP000297385">
    <property type="component" value="Unassembled WGS sequence"/>
</dbReference>
<keyword evidence="6" id="KW-0805">Transcription regulation</keyword>
<evidence type="ECO:0000313" key="14">
    <source>
        <dbReference type="EMBL" id="TFE41921.1"/>
    </source>
</evidence>
<dbReference type="SMART" id="SM00862">
    <property type="entry name" value="Trans_reg_C"/>
    <property type="match status" value="1"/>
</dbReference>
<evidence type="ECO:0000256" key="9">
    <source>
        <dbReference type="ARBA" id="ARBA00023163"/>
    </source>
</evidence>
<dbReference type="Pfam" id="PF00486">
    <property type="entry name" value="Trans_reg_C"/>
    <property type="match status" value="1"/>
</dbReference>
<evidence type="ECO:0000256" key="7">
    <source>
        <dbReference type="ARBA" id="ARBA00023125"/>
    </source>
</evidence>
<dbReference type="SUPFAM" id="SSF46894">
    <property type="entry name" value="C-terminal effector domain of the bipartite response regulators"/>
    <property type="match status" value="1"/>
</dbReference>
<organism evidence="14 15">
    <name type="scientific">Paraburkholderia dipogonis</name>
    <dbReference type="NCBI Taxonomy" id="1211383"/>
    <lineage>
        <taxon>Bacteria</taxon>
        <taxon>Pseudomonadati</taxon>
        <taxon>Pseudomonadota</taxon>
        <taxon>Betaproteobacteria</taxon>
        <taxon>Burkholderiales</taxon>
        <taxon>Burkholderiaceae</taxon>
        <taxon>Paraburkholderia</taxon>
    </lineage>
</organism>
<dbReference type="InterPro" id="IPR036388">
    <property type="entry name" value="WH-like_DNA-bd_sf"/>
</dbReference>